<feature type="region of interest" description="Disordered" evidence="7">
    <location>
        <begin position="652"/>
        <end position="710"/>
    </location>
</feature>
<dbReference type="OrthoDB" id="4961348at2759"/>
<dbReference type="RefSeq" id="XP_040680833.1">
    <property type="nucleotide sequence ID" value="XM_040821419.1"/>
</dbReference>
<dbReference type="SMART" id="SM00220">
    <property type="entry name" value="S_TKc"/>
    <property type="match status" value="1"/>
</dbReference>
<keyword evidence="2" id="KW-0723">Serine/threonine-protein kinase</keyword>
<dbReference type="STRING" id="1081103.A0A0B2X239"/>
<evidence type="ECO:0000256" key="6">
    <source>
        <dbReference type="ARBA" id="ARBA00022840"/>
    </source>
</evidence>
<keyword evidence="3" id="KW-0808">Transferase</keyword>
<dbReference type="CDD" id="cd00060">
    <property type="entry name" value="FHA"/>
    <property type="match status" value="1"/>
</dbReference>
<keyword evidence="11" id="KW-1185">Reference proteome</keyword>
<dbReference type="GO" id="GO:0004674">
    <property type="term" value="F:protein serine/threonine kinase activity"/>
    <property type="evidence" value="ECO:0007669"/>
    <property type="project" value="UniProtKB-KW"/>
</dbReference>
<dbReference type="AlphaFoldDB" id="A0A0B2X239"/>
<evidence type="ECO:0000256" key="3">
    <source>
        <dbReference type="ARBA" id="ARBA00022679"/>
    </source>
</evidence>
<dbReference type="GO" id="GO:0005524">
    <property type="term" value="F:ATP binding"/>
    <property type="evidence" value="ECO:0007669"/>
    <property type="project" value="UniProtKB-KW"/>
</dbReference>
<reference evidence="10 11" key="1">
    <citation type="journal article" date="2014" name="Proc. Natl. Acad. Sci. U.S.A.">
        <title>Trajectory and genomic determinants of fungal-pathogen speciation and host adaptation.</title>
        <authorList>
            <person name="Hu X."/>
            <person name="Xiao G."/>
            <person name="Zheng P."/>
            <person name="Shang Y."/>
            <person name="Su Y."/>
            <person name="Zhang X."/>
            <person name="Liu X."/>
            <person name="Zhan S."/>
            <person name="St Leger R.J."/>
            <person name="Wang C."/>
        </authorList>
    </citation>
    <scope>NUCLEOTIDE SEQUENCE [LARGE SCALE GENOMIC DNA]</scope>
    <source>
        <strain evidence="10 11">ARSEF 1941</strain>
    </source>
</reference>
<feature type="domain" description="Protein kinase" evidence="9">
    <location>
        <begin position="235"/>
        <end position="495"/>
    </location>
</feature>
<organism evidence="10 11">
    <name type="scientific">Metarhizium album (strain ARSEF 1941)</name>
    <dbReference type="NCBI Taxonomy" id="1081103"/>
    <lineage>
        <taxon>Eukaryota</taxon>
        <taxon>Fungi</taxon>
        <taxon>Dikarya</taxon>
        <taxon>Ascomycota</taxon>
        <taxon>Pezizomycotina</taxon>
        <taxon>Sordariomycetes</taxon>
        <taxon>Hypocreomycetidae</taxon>
        <taxon>Hypocreales</taxon>
        <taxon>Clavicipitaceae</taxon>
        <taxon>Metarhizium</taxon>
    </lineage>
</organism>
<dbReference type="PROSITE" id="PS50011">
    <property type="entry name" value="PROTEIN_KINASE_DOM"/>
    <property type="match status" value="1"/>
</dbReference>
<dbReference type="Pfam" id="PF00498">
    <property type="entry name" value="FHA"/>
    <property type="match status" value="1"/>
</dbReference>
<dbReference type="InterPro" id="IPR011009">
    <property type="entry name" value="Kinase-like_dom_sf"/>
</dbReference>
<keyword evidence="6" id="KW-0067">ATP-binding</keyword>
<feature type="domain" description="FHA" evidence="8">
    <location>
        <begin position="92"/>
        <end position="143"/>
    </location>
</feature>
<dbReference type="Gene3D" id="1.10.510.10">
    <property type="entry name" value="Transferase(Phosphotransferase) domain 1"/>
    <property type="match status" value="1"/>
</dbReference>
<evidence type="ECO:0000259" key="8">
    <source>
        <dbReference type="PROSITE" id="PS50006"/>
    </source>
</evidence>
<dbReference type="InterPro" id="IPR008984">
    <property type="entry name" value="SMAD_FHA_dom_sf"/>
</dbReference>
<comment type="similarity">
    <text evidence="1">Belongs to the protein kinase superfamily. CAMK Ser/Thr protein kinase family. CHEK2 subfamily.</text>
</comment>
<evidence type="ECO:0000256" key="5">
    <source>
        <dbReference type="ARBA" id="ARBA00022777"/>
    </source>
</evidence>
<dbReference type="GeneID" id="63737075"/>
<sequence length="710" mass="80261">MDDTDLIARVYPFVPIDEENNSENHAVKATTGSRLCVLPLLQKPRQEVRYGRDDRERTVSPDEAGDRTLSGLDLLPCIEVRFSKTPRSSHGVLFGCSRRCDVVLPDVGGLSNFQFSLTFDDKGRFIVKDMGSRLGTEVTYNRQGAGHRRNFQWIVGGDRNAKRKVRKIIKLQGLVKFQIVVAEHESHGSESYKDKVRKFRQGAGTTEDFFSDLDLPLRPDAEKPTGAHTPWDTPIYLKKELGRGGFGVVTHHWNVSTGEESAVKEALQKDEINLDEWLKEGTLLRRLSHKNIVKVQNVITDPPQLWLEYASKGSLRNCENITVAESVSILRQILSALVYLHESMPQIVHRDIKPDNILVRRRTSDEITVVLGDFGLYKEGESLNTACGTKAYAPPEIWESLNNYLSQQKHYSPAVDIWSLGMVMYALLFGLPRYRPYWAHATREMTWCEWIVHCLREEDRKKTDDLKQLLLNSMLQLSPNDRDSARECYLKVMALQRTIVDCKEVAYRGIPARKDKTVVISGTYTKEKPTVRNLQLRGKHSTGQDEYQTRLEDVLPTTESPESDEVPHPRHSLQTVHAEAVGEEEVENQARQRYDTPSSCYSKARANLKRSSEEIALQGPGSKRRSQRSISKALDDELDEAKAVEALLRCFPNGAPPPSGSSRSVALNGGARGPPETNGAGVAGPRPQSRHEGRSRFSHNKHIYRLDNYQ</sequence>
<dbReference type="InterPro" id="IPR000719">
    <property type="entry name" value="Prot_kinase_dom"/>
</dbReference>
<dbReference type="HOGENOM" id="CLU_017167_0_0_1"/>
<dbReference type="Proteomes" id="UP000030816">
    <property type="component" value="Unassembled WGS sequence"/>
</dbReference>
<evidence type="ECO:0000256" key="7">
    <source>
        <dbReference type="SAM" id="MobiDB-lite"/>
    </source>
</evidence>
<evidence type="ECO:0000313" key="11">
    <source>
        <dbReference type="Proteomes" id="UP000030816"/>
    </source>
</evidence>
<accession>A0A0B2X239</accession>
<dbReference type="EMBL" id="AZHE01000004">
    <property type="protein sequence ID" value="KHN99767.1"/>
    <property type="molecule type" value="Genomic_DNA"/>
</dbReference>
<dbReference type="InterPro" id="IPR008271">
    <property type="entry name" value="Ser/Thr_kinase_AS"/>
</dbReference>
<feature type="region of interest" description="Disordered" evidence="7">
    <location>
        <begin position="554"/>
        <end position="631"/>
    </location>
</feature>
<dbReference type="InterPro" id="IPR000253">
    <property type="entry name" value="FHA_dom"/>
</dbReference>
<dbReference type="Pfam" id="PF00069">
    <property type="entry name" value="Pkinase"/>
    <property type="match status" value="1"/>
</dbReference>
<dbReference type="SUPFAM" id="SSF56112">
    <property type="entry name" value="Protein kinase-like (PK-like)"/>
    <property type="match status" value="1"/>
</dbReference>
<dbReference type="GO" id="GO:0005634">
    <property type="term" value="C:nucleus"/>
    <property type="evidence" value="ECO:0007669"/>
    <property type="project" value="TreeGrafter"/>
</dbReference>
<evidence type="ECO:0000259" key="9">
    <source>
        <dbReference type="PROSITE" id="PS50011"/>
    </source>
</evidence>
<dbReference type="PROSITE" id="PS50006">
    <property type="entry name" value="FHA_DOMAIN"/>
    <property type="match status" value="1"/>
</dbReference>
<evidence type="ECO:0000256" key="4">
    <source>
        <dbReference type="ARBA" id="ARBA00022741"/>
    </source>
</evidence>
<dbReference type="SUPFAM" id="SSF49879">
    <property type="entry name" value="SMAD/FHA domain"/>
    <property type="match status" value="1"/>
</dbReference>
<gene>
    <name evidence="10" type="ORF">MAM_02620</name>
</gene>
<evidence type="ECO:0000313" key="10">
    <source>
        <dbReference type="EMBL" id="KHN99767.1"/>
    </source>
</evidence>
<dbReference type="PROSITE" id="PS00108">
    <property type="entry name" value="PROTEIN_KINASE_ST"/>
    <property type="match status" value="1"/>
</dbReference>
<proteinExistence type="inferred from homology"/>
<dbReference type="Gene3D" id="2.60.200.20">
    <property type="match status" value="1"/>
</dbReference>
<dbReference type="PANTHER" id="PTHR24345:SF0">
    <property type="entry name" value="CELL CYCLE SERINE_THREONINE-PROTEIN KINASE CDC5_MSD2"/>
    <property type="match status" value="1"/>
</dbReference>
<keyword evidence="5 10" id="KW-0418">Kinase</keyword>
<name>A0A0B2X239_METAS</name>
<evidence type="ECO:0000256" key="1">
    <source>
        <dbReference type="ARBA" id="ARBA00005575"/>
    </source>
</evidence>
<protein>
    <submittedName>
        <fullName evidence="10">CAMK family protein kinase</fullName>
    </submittedName>
</protein>
<evidence type="ECO:0000256" key="2">
    <source>
        <dbReference type="ARBA" id="ARBA00022527"/>
    </source>
</evidence>
<comment type="caution">
    <text evidence="10">The sequence shown here is derived from an EMBL/GenBank/DDBJ whole genome shotgun (WGS) entry which is preliminary data.</text>
</comment>
<dbReference type="PANTHER" id="PTHR24345">
    <property type="entry name" value="SERINE/THREONINE-PROTEIN KINASE PLK"/>
    <property type="match status" value="1"/>
</dbReference>
<keyword evidence="4" id="KW-0547">Nucleotide-binding</keyword>